<keyword evidence="2 4" id="KW-0863">Zinc-finger</keyword>
<feature type="domain" description="GRF-type" evidence="6">
    <location>
        <begin position="68"/>
        <end position="113"/>
    </location>
</feature>
<dbReference type="PANTHER" id="PTHR33680:SF7">
    <property type="entry name" value="OS02G0474200 PROTEIN"/>
    <property type="match status" value="1"/>
</dbReference>
<feature type="transmembrane region" description="Helical" evidence="5">
    <location>
        <begin position="176"/>
        <end position="197"/>
    </location>
</feature>
<evidence type="ECO:0000256" key="3">
    <source>
        <dbReference type="ARBA" id="ARBA00022833"/>
    </source>
</evidence>
<evidence type="ECO:0000256" key="1">
    <source>
        <dbReference type="ARBA" id="ARBA00022723"/>
    </source>
</evidence>
<dbReference type="AlphaFoldDB" id="A0A4U6UZP5"/>
<dbReference type="GO" id="GO:0008270">
    <property type="term" value="F:zinc ion binding"/>
    <property type="evidence" value="ECO:0007669"/>
    <property type="project" value="UniProtKB-KW"/>
</dbReference>
<keyword evidence="3" id="KW-0862">Zinc</keyword>
<accession>A0A4U6UZP5</accession>
<reference evidence="7" key="1">
    <citation type="submission" date="2019-03" db="EMBL/GenBank/DDBJ databases">
        <title>WGS assembly of Setaria viridis.</title>
        <authorList>
            <person name="Huang P."/>
            <person name="Jenkins J."/>
            <person name="Grimwood J."/>
            <person name="Barry K."/>
            <person name="Healey A."/>
            <person name="Mamidi S."/>
            <person name="Sreedasyam A."/>
            <person name="Shu S."/>
            <person name="Feldman M."/>
            <person name="Wu J."/>
            <person name="Yu Y."/>
            <person name="Chen C."/>
            <person name="Johnson J."/>
            <person name="Rokhsar D."/>
            <person name="Baxter I."/>
            <person name="Schmutz J."/>
            <person name="Brutnell T."/>
            <person name="Kellogg E."/>
        </authorList>
    </citation>
    <scope>NUCLEOTIDE SEQUENCE [LARGE SCALE GENOMIC DNA]</scope>
</reference>
<evidence type="ECO:0000313" key="7">
    <source>
        <dbReference type="EMBL" id="TKW21452.1"/>
    </source>
</evidence>
<evidence type="ECO:0000256" key="2">
    <source>
        <dbReference type="ARBA" id="ARBA00022771"/>
    </source>
</evidence>
<evidence type="ECO:0000259" key="6">
    <source>
        <dbReference type="PROSITE" id="PS51999"/>
    </source>
</evidence>
<evidence type="ECO:0000313" key="8">
    <source>
        <dbReference type="Proteomes" id="UP000298652"/>
    </source>
</evidence>
<proteinExistence type="predicted"/>
<dbReference type="OMA" id="WEEEYVD"/>
<name>A0A4U6UZP5_SETVI</name>
<protein>
    <recommendedName>
        <fullName evidence="6">GRF-type domain-containing protein</fullName>
    </recommendedName>
</protein>
<organism evidence="7 8">
    <name type="scientific">Setaria viridis</name>
    <name type="common">Green bristlegrass</name>
    <name type="synonym">Setaria italica subsp. viridis</name>
    <dbReference type="NCBI Taxonomy" id="4556"/>
    <lineage>
        <taxon>Eukaryota</taxon>
        <taxon>Viridiplantae</taxon>
        <taxon>Streptophyta</taxon>
        <taxon>Embryophyta</taxon>
        <taxon>Tracheophyta</taxon>
        <taxon>Spermatophyta</taxon>
        <taxon>Magnoliopsida</taxon>
        <taxon>Liliopsida</taxon>
        <taxon>Poales</taxon>
        <taxon>Poaceae</taxon>
        <taxon>PACMAD clade</taxon>
        <taxon>Panicoideae</taxon>
        <taxon>Panicodae</taxon>
        <taxon>Paniceae</taxon>
        <taxon>Cenchrinae</taxon>
        <taxon>Setaria</taxon>
    </lineage>
</organism>
<dbReference type="EMBL" id="CM016555">
    <property type="protein sequence ID" value="TKW21452.1"/>
    <property type="molecule type" value="Genomic_DNA"/>
</dbReference>
<keyword evidence="5" id="KW-0472">Membrane</keyword>
<dbReference type="PANTHER" id="PTHR33680">
    <property type="entry name" value="OS07G0190500 PROTEIN"/>
    <property type="match status" value="1"/>
</dbReference>
<keyword evidence="5" id="KW-0812">Transmembrane</keyword>
<keyword evidence="8" id="KW-1185">Reference proteome</keyword>
<keyword evidence="5" id="KW-1133">Transmembrane helix</keyword>
<dbReference type="Proteomes" id="UP000298652">
    <property type="component" value="Chromosome 4"/>
</dbReference>
<dbReference type="PROSITE" id="PS51999">
    <property type="entry name" value="ZF_GRF"/>
    <property type="match status" value="1"/>
</dbReference>
<evidence type="ECO:0000256" key="5">
    <source>
        <dbReference type="SAM" id="Phobius"/>
    </source>
</evidence>
<dbReference type="Gramene" id="TKW21452">
    <property type="protein sequence ID" value="TKW21452"/>
    <property type="gene ID" value="SEVIR_4G120000v2"/>
</dbReference>
<gene>
    <name evidence="7" type="ORF">SEVIR_4G120000v2</name>
</gene>
<keyword evidence="1" id="KW-0479">Metal-binding</keyword>
<evidence type="ECO:0000256" key="4">
    <source>
        <dbReference type="PROSITE-ProRule" id="PRU01343"/>
    </source>
</evidence>
<sequence length="198" mass="21948">MEFLHIGPYHAHKSKRAHLLQSSLCLPDSLRPLLSRCLSAPSPCQIDGMGGDSSASASDPQGLPLIWCTECGMRQVVRRISQKTWSLGRVFYLCTRYKCDGAGCPFWFWEEEYVDMLVGKRGNGDGQGSRSNVGRAIAQEDYYMKSEATIGVGHGVVNKEAEFVGLMKEAVVLMKAIFISSVCILFVMLLSLFVQLMK</sequence>
<dbReference type="InterPro" id="IPR010666">
    <property type="entry name" value="Znf_GRF"/>
</dbReference>